<dbReference type="EMBL" id="JBCGBO010000001">
    <property type="protein sequence ID" value="KAK9230170.1"/>
    <property type="molecule type" value="Genomic_DNA"/>
</dbReference>
<comment type="caution">
    <text evidence="1">The sequence shown here is derived from an EMBL/GenBank/DDBJ whole genome shotgun (WGS) entry which is preliminary data.</text>
</comment>
<dbReference type="Proteomes" id="UP001428341">
    <property type="component" value="Unassembled WGS sequence"/>
</dbReference>
<reference evidence="1 2" key="1">
    <citation type="submission" date="2024-05" db="EMBL/GenBank/DDBJ databases">
        <title>Haplotype-resolved chromosome-level genome assembly of Huyou (Citrus changshanensis).</title>
        <authorList>
            <person name="Miao C."/>
            <person name="Chen W."/>
            <person name="Wu Y."/>
            <person name="Wang L."/>
            <person name="Zhao S."/>
            <person name="Grierson D."/>
            <person name="Xu C."/>
            <person name="Chen K."/>
        </authorList>
    </citation>
    <scope>NUCLEOTIDE SEQUENCE [LARGE SCALE GENOMIC DNA]</scope>
    <source>
        <strain evidence="1">01-14</strain>
        <tissue evidence="1">Leaf</tissue>
    </source>
</reference>
<gene>
    <name evidence="1" type="ORF">WN944_023137</name>
</gene>
<sequence length="124" mass="13982">MAMDYHALVTSHWCYSVSHKDPTTHSHSTSVTSSSNPFACPWGSIPQLPHLANGLHRAEVGSLKLEARRRTYCQQKMEQVLYLPPKRGCIKRRIFSSVYHELKVILHELGFHLLCSCFGNSSSG</sequence>
<dbReference type="AlphaFoldDB" id="A0AAP0MZL0"/>
<protein>
    <submittedName>
        <fullName evidence="1">Uncharacterized protein</fullName>
    </submittedName>
</protein>
<accession>A0AAP0MZL0</accession>
<name>A0AAP0MZL0_9ROSI</name>
<keyword evidence="2" id="KW-1185">Reference proteome</keyword>
<proteinExistence type="predicted"/>
<organism evidence="1 2">
    <name type="scientific">Citrus x changshan-huyou</name>
    <dbReference type="NCBI Taxonomy" id="2935761"/>
    <lineage>
        <taxon>Eukaryota</taxon>
        <taxon>Viridiplantae</taxon>
        <taxon>Streptophyta</taxon>
        <taxon>Embryophyta</taxon>
        <taxon>Tracheophyta</taxon>
        <taxon>Spermatophyta</taxon>
        <taxon>Magnoliopsida</taxon>
        <taxon>eudicotyledons</taxon>
        <taxon>Gunneridae</taxon>
        <taxon>Pentapetalae</taxon>
        <taxon>rosids</taxon>
        <taxon>malvids</taxon>
        <taxon>Sapindales</taxon>
        <taxon>Rutaceae</taxon>
        <taxon>Aurantioideae</taxon>
        <taxon>Citrus</taxon>
    </lineage>
</organism>
<evidence type="ECO:0000313" key="2">
    <source>
        <dbReference type="Proteomes" id="UP001428341"/>
    </source>
</evidence>
<evidence type="ECO:0000313" key="1">
    <source>
        <dbReference type="EMBL" id="KAK9230170.1"/>
    </source>
</evidence>